<dbReference type="InterPro" id="IPR011611">
    <property type="entry name" value="PfkB_dom"/>
</dbReference>
<sequence>MIYTITFSPSIDYVIKSNKEFNSCGLNRINDFDIFCGGKGINASVVLKRIGFDSRVITFTGGKTKNFFYDLLKQENLEVINFEVEDNTRINVKYFGDNNSFEINGPRTNISENRINELLAFISCFNKDDIVFIMGVCKQDHLIKLVDALNKNNVEFVLDVDLENNLEVLNYKPFIIKPNLDELQRMLNITINSENDILNSMKKLISLGCKNVMVSNGKDGSYLLTKNNTFYKVKIDEIQGIKSTVGAGDTLISSFVCLYKNTNNVYDSLLKATSLSIGTSCSMWLAKNEDIDKFKNKIKIYKNI</sequence>
<keyword evidence="2 6" id="KW-0808">Transferase</keyword>
<dbReference type="PIRSF" id="PIRSF000535">
    <property type="entry name" value="1PFK/6PFK/LacC"/>
    <property type="match status" value="1"/>
</dbReference>
<gene>
    <name evidence="8" type="primary">fruK</name>
    <name evidence="8" type="ORF">P271_744</name>
</gene>
<evidence type="ECO:0000256" key="1">
    <source>
        <dbReference type="ARBA" id="ARBA00010688"/>
    </source>
</evidence>
<dbReference type="Proteomes" id="UP000028523">
    <property type="component" value="Unassembled WGS sequence"/>
</dbReference>
<dbReference type="Pfam" id="PF00294">
    <property type="entry name" value="PfkB"/>
    <property type="match status" value="1"/>
</dbReference>
<reference evidence="8 9" key="1">
    <citation type="journal article" date="2014" name="PLoS ONE">
        <title>Reduction of Hydrogen Peroxide Accumulation and Toxicity by a Catalase from Mycoplasma iowae.</title>
        <authorList>
            <person name="Pritchard R.E."/>
            <person name="Prassinos A.J."/>
            <person name="Osborne J.D."/>
            <person name="Raviv Z."/>
            <person name="Balish M.F."/>
        </authorList>
    </citation>
    <scope>NUCLEOTIDE SEQUENCE [LARGE SCALE GENOMIC DNA]</scope>
    <source>
        <strain evidence="8 9">DK-CPA</strain>
    </source>
</reference>
<proteinExistence type="inferred from homology"/>
<evidence type="ECO:0000256" key="6">
    <source>
        <dbReference type="PIRNR" id="PIRNR000535"/>
    </source>
</evidence>
<protein>
    <submittedName>
        <fullName evidence="8">Fructose-1-phosphate kinase</fullName>
    </submittedName>
</protein>
<evidence type="ECO:0000256" key="4">
    <source>
        <dbReference type="ARBA" id="ARBA00022777"/>
    </source>
</evidence>
<dbReference type="GO" id="GO:0005829">
    <property type="term" value="C:cytosol"/>
    <property type="evidence" value="ECO:0007669"/>
    <property type="project" value="TreeGrafter"/>
</dbReference>
<dbReference type="RefSeq" id="WP_036451401.1">
    <property type="nucleotide sequence ID" value="NZ_AWQU01000052.1"/>
</dbReference>
<dbReference type="InterPro" id="IPR002139">
    <property type="entry name" value="Ribo/fructo_kinase"/>
</dbReference>
<comment type="caution">
    <text evidence="8">The sequence shown here is derived from an EMBL/GenBank/DDBJ whole genome shotgun (WGS) entry which is preliminary data.</text>
</comment>
<evidence type="ECO:0000256" key="3">
    <source>
        <dbReference type="ARBA" id="ARBA00022741"/>
    </source>
</evidence>
<dbReference type="GO" id="GO:0008443">
    <property type="term" value="F:phosphofructokinase activity"/>
    <property type="evidence" value="ECO:0007669"/>
    <property type="project" value="TreeGrafter"/>
</dbReference>
<dbReference type="PANTHER" id="PTHR46566:SF1">
    <property type="entry name" value="1-PHOSPHOFRUCTOKINASE"/>
    <property type="match status" value="1"/>
</dbReference>
<keyword evidence="5" id="KW-0067">ATP-binding</keyword>
<dbReference type="InterPro" id="IPR029056">
    <property type="entry name" value="Ribokinase-like"/>
</dbReference>
<dbReference type="PRINTS" id="PR00990">
    <property type="entry name" value="RIBOKINASE"/>
</dbReference>
<evidence type="ECO:0000256" key="2">
    <source>
        <dbReference type="ARBA" id="ARBA00022679"/>
    </source>
</evidence>
<dbReference type="GO" id="GO:0005524">
    <property type="term" value="F:ATP binding"/>
    <property type="evidence" value="ECO:0007669"/>
    <property type="project" value="UniProtKB-KW"/>
</dbReference>
<keyword evidence="9" id="KW-1185">Reference proteome</keyword>
<keyword evidence="3" id="KW-0547">Nucleotide-binding</keyword>
<organism evidence="8 9">
    <name type="scientific">Malacoplasma iowae DK-CPA</name>
    <dbReference type="NCBI Taxonomy" id="1394179"/>
    <lineage>
        <taxon>Bacteria</taxon>
        <taxon>Bacillati</taxon>
        <taxon>Mycoplasmatota</taxon>
        <taxon>Mycoplasmoidales</taxon>
        <taxon>Mycoplasmoidaceae</taxon>
        <taxon>Malacoplasma</taxon>
    </lineage>
</organism>
<evidence type="ECO:0000256" key="5">
    <source>
        <dbReference type="ARBA" id="ARBA00022840"/>
    </source>
</evidence>
<dbReference type="InterPro" id="IPR017583">
    <property type="entry name" value="Tagatose/fructose_Pkinase"/>
</dbReference>
<keyword evidence="4 8" id="KW-0418">Kinase</keyword>
<evidence type="ECO:0000313" key="8">
    <source>
        <dbReference type="EMBL" id="KFB07880.1"/>
    </source>
</evidence>
<feature type="domain" description="Carbohydrate kinase PfkB" evidence="7">
    <location>
        <begin position="23"/>
        <end position="272"/>
    </location>
</feature>
<dbReference type="SUPFAM" id="SSF53613">
    <property type="entry name" value="Ribokinase-like"/>
    <property type="match status" value="1"/>
</dbReference>
<accession>A0A084U4J4</accession>
<evidence type="ECO:0000259" key="7">
    <source>
        <dbReference type="Pfam" id="PF00294"/>
    </source>
</evidence>
<dbReference type="NCBIfam" id="TIGR03168">
    <property type="entry name" value="1-PFK"/>
    <property type="match status" value="1"/>
</dbReference>
<evidence type="ECO:0000313" key="9">
    <source>
        <dbReference type="Proteomes" id="UP000028523"/>
    </source>
</evidence>
<dbReference type="Gene3D" id="3.40.1190.20">
    <property type="match status" value="1"/>
</dbReference>
<dbReference type="AlphaFoldDB" id="A0A084U4J4"/>
<name>A0A084U4J4_MALIO</name>
<dbReference type="CDD" id="cd01164">
    <property type="entry name" value="FruK_PfkB_like"/>
    <property type="match status" value="1"/>
</dbReference>
<comment type="similarity">
    <text evidence="1">Belongs to the carbohydrate kinase PfkB family.</text>
</comment>
<dbReference type="PANTHER" id="PTHR46566">
    <property type="entry name" value="1-PHOSPHOFRUCTOKINASE-RELATED"/>
    <property type="match status" value="1"/>
</dbReference>
<dbReference type="EMBL" id="AWQU01000052">
    <property type="protein sequence ID" value="KFB07880.1"/>
    <property type="molecule type" value="Genomic_DNA"/>
</dbReference>